<protein>
    <submittedName>
        <fullName evidence="1">Uncharacterized protein</fullName>
    </submittedName>
</protein>
<name>A0A1I2J6I2_9BACL</name>
<accession>A0A1I2J6I2</accession>
<evidence type="ECO:0000313" key="2">
    <source>
        <dbReference type="Proteomes" id="UP000183410"/>
    </source>
</evidence>
<sequence length="144" mass="16940">MDIEEIVNYIKMGKAKSICIDRIILNEYSGFVRDLTIMDKMIVKVEFNVYGYDVGGFSIKIYYNDFDLLINSIEDYTGKKVAEWMNVTKSNWYPELKQENDFDQSGLKFKRDLAEKKLNLPKGGISYVIPEGYWKDLYEGLEKW</sequence>
<dbReference type="Proteomes" id="UP000183410">
    <property type="component" value="Unassembled WGS sequence"/>
</dbReference>
<proteinExistence type="predicted"/>
<dbReference type="AlphaFoldDB" id="A0A1I2J6I2"/>
<dbReference type="OrthoDB" id="3035141at2"/>
<keyword evidence="2" id="KW-1185">Reference proteome</keyword>
<evidence type="ECO:0000313" key="1">
    <source>
        <dbReference type="EMBL" id="SFF50392.1"/>
    </source>
</evidence>
<dbReference type="RefSeq" id="WP_046234925.1">
    <property type="nucleotide sequence ID" value="NZ_FONN01000068.1"/>
</dbReference>
<organism evidence="1 2">
    <name type="scientific">Paenibacillus algorifonticola</name>
    <dbReference type="NCBI Taxonomy" id="684063"/>
    <lineage>
        <taxon>Bacteria</taxon>
        <taxon>Bacillati</taxon>
        <taxon>Bacillota</taxon>
        <taxon>Bacilli</taxon>
        <taxon>Bacillales</taxon>
        <taxon>Paenibacillaceae</taxon>
        <taxon>Paenibacillus</taxon>
    </lineage>
</organism>
<reference evidence="2" key="1">
    <citation type="submission" date="2016-10" db="EMBL/GenBank/DDBJ databases">
        <authorList>
            <person name="Varghese N."/>
            <person name="Submissions S."/>
        </authorList>
    </citation>
    <scope>NUCLEOTIDE SEQUENCE [LARGE SCALE GENOMIC DNA]</scope>
    <source>
        <strain evidence="2">CGMCC 1.10223</strain>
    </source>
</reference>
<dbReference type="EMBL" id="FONN01000068">
    <property type="protein sequence ID" value="SFF50392.1"/>
    <property type="molecule type" value="Genomic_DNA"/>
</dbReference>
<gene>
    <name evidence="1" type="ORF">SAMN04487969_1683</name>
</gene>